<evidence type="ECO:0000256" key="1">
    <source>
        <dbReference type="ARBA" id="ARBA00000380"/>
    </source>
</evidence>
<feature type="active site" description="Tele-phosphohistidine intermediate" evidence="6 7">
    <location>
        <position position="9"/>
    </location>
</feature>
<keyword evidence="5 6" id="KW-0413">Isomerase</keyword>
<reference evidence="11 12" key="1">
    <citation type="submission" date="2018-10" db="EMBL/GenBank/DDBJ databases">
        <authorList>
            <person name="Criscuolo A."/>
        </authorList>
    </citation>
    <scope>NUCLEOTIDE SEQUENCE [LARGE SCALE GENOMIC DNA]</scope>
    <source>
        <strain evidence="11">DnA1</strain>
    </source>
</reference>
<evidence type="ECO:0000256" key="5">
    <source>
        <dbReference type="ARBA" id="ARBA00023235"/>
    </source>
</evidence>
<evidence type="ECO:0000313" key="11">
    <source>
        <dbReference type="EMBL" id="VCU70524.1"/>
    </source>
</evidence>
<dbReference type="PROSITE" id="PS00175">
    <property type="entry name" value="PG_MUTASE"/>
    <property type="match status" value="1"/>
</dbReference>
<sequence length="250" mass="28179">MVKLVLMRHGESQWNLENRFTGWTDIDLTEKGREEARKAGELLKQEGYDFDLAYTSVLRRAIRTLWIALDAMDRMYLPVEPSWRLNERHYGALQGLNKAETAARFGEAQVLTWRRAYAIAPDPLAQDDERHPRFDARYQDLDPAELPATECLKDTVARVVPYWNDTIAPSLKAGKRVLIAAHGNSLRALIKHLDGISDDDIVGLNIPTAQPLVYELDDDLKPIRHYYLGNADEIAAAMAAVAAQGKAQAK</sequence>
<feature type="site" description="Transition state stabilizer" evidence="6 9">
    <location>
        <position position="182"/>
    </location>
</feature>
<dbReference type="EC" id="5.4.2.11" evidence="6 10"/>
<feature type="binding site" evidence="6 8">
    <location>
        <begin position="183"/>
        <end position="184"/>
    </location>
    <ligand>
        <name>substrate</name>
    </ligand>
</feature>
<protein>
    <recommendedName>
        <fullName evidence="6 10">2,3-bisphosphoglycerate-dependent phosphoglycerate mutase</fullName>
        <shortName evidence="6">BPG-dependent PGAM</shortName>
        <shortName evidence="6">PGAM</shortName>
        <shortName evidence="6">Phosphoglyceromutase</shortName>
        <shortName evidence="6">dPGM</shortName>
        <ecNumber evidence="6 10">5.4.2.11</ecNumber>
    </recommendedName>
</protein>
<dbReference type="Pfam" id="PF00300">
    <property type="entry name" value="His_Phos_1"/>
    <property type="match status" value="2"/>
</dbReference>
<dbReference type="Gene3D" id="3.40.50.1240">
    <property type="entry name" value="Phosphoglycerate mutase-like"/>
    <property type="match status" value="1"/>
</dbReference>
<dbReference type="InterPro" id="IPR029033">
    <property type="entry name" value="His_PPase_superfam"/>
</dbReference>
<evidence type="ECO:0000256" key="3">
    <source>
        <dbReference type="ARBA" id="ARBA00022432"/>
    </source>
</evidence>
<keyword evidence="3 6" id="KW-0312">Gluconeogenesis</keyword>
<feature type="binding site" evidence="6 8">
    <location>
        <begin position="87"/>
        <end position="90"/>
    </location>
    <ligand>
        <name>substrate</name>
    </ligand>
</feature>
<dbReference type="NCBIfam" id="TIGR01258">
    <property type="entry name" value="pgm_1"/>
    <property type="match status" value="1"/>
</dbReference>
<proteinExistence type="inferred from homology"/>
<dbReference type="NCBIfam" id="NF010713">
    <property type="entry name" value="PRK14115.1"/>
    <property type="match status" value="1"/>
</dbReference>
<evidence type="ECO:0000256" key="6">
    <source>
        <dbReference type="HAMAP-Rule" id="MF_01039"/>
    </source>
</evidence>
<comment type="function">
    <text evidence="6 10">Catalyzes the interconversion of 2-phosphoglycerate and 3-phosphoglycerate.</text>
</comment>
<comment type="subunit">
    <text evidence="6">Homodimer.</text>
</comment>
<evidence type="ECO:0000256" key="8">
    <source>
        <dbReference type="PIRSR" id="PIRSR613078-2"/>
    </source>
</evidence>
<dbReference type="InterPro" id="IPR005952">
    <property type="entry name" value="Phosphogly_mut1"/>
</dbReference>
<comment type="pathway">
    <text evidence="6 10">Carbohydrate degradation; glycolysis; pyruvate from D-glyceraldehyde 3-phosphate: step 3/5.</text>
</comment>
<comment type="catalytic activity">
    <reaction evidence="1 6 10">
        <text>(2R)-2-phosphoglycerate = (2R)-3-phosphoglycerate</text>
        <dbReference type="Rhea" id="RHEA:15901"/>
        <dbReference type="ChEBI" id="CHEBI:58272"/>
        <dbReference type="ChEBI" id="CHEBI:58289"/>
        <dbReference type="EC" id="5.4.2.11"/>
    </reaction>
</comment>
<dbReference type="GO" id="GO:0004619">
    <property type="term" value="F:phosphoglycerate mutase activity"/>
    <property type="evidence" value="ECO:0007669"/>
    <property type="project" value="UniProtKB-UniRule"/>
</dbReference>
<keyword evidence="4 6" id="KW-0324">Glycolysis</keyword>
<evidence type="ECO:0000256" key="4">
    <source>
        <dbReference type="ARBA" id="ARBA00023152"/>
    </source>
</evidence>
<feature type="binding site" evidence="6 8">
    <location>
        <position position="98"/>
    </location>
    <ligand>
        <name>substrate</name>
    </ligand>
</feature>
<dbReference type="InterPro" id="IPR013078">
    <property type="entry name" value="His_Pase_superF_clade-1"/>
</dbReference>
<dbReference type="SUPFAM" id="SSF53254">
    <property type="entry name" value="Phosphoglycerate mutase-like"/>
    <property type="match status" value="1"/>
</dbReference>
<comment type="similarity">
    <text evidence="2 6">Belongs to the phosphoglycerate mutase family. BPG-dependent PGAM subfamily.</text>
</comment>
<dbReference type="OrthoDB" id="9781415at2"/>
<evidence type="ECO:0000313" key="12">
    <source>
        <dbReference type="Proteomes" id="UP000277294"/>
    </source>
</evidence>
<name>A0A3P4B2L8_9BURK</name>
<dbReference type="GO" id="GO:0006096">
    <property type="term" value="P:glycolytic process"/>
    <property type="evidence" value="ECO:0007669"/>
    <property type="project" value="UniProtKB-UniRule"/>
</dbReference>
<dbReference type="CDD" id="cd07067">
    <property type="entry name" value="HP_PGM_like"/>
    <property type="match status" value="1"/>
</dbReference>
<keyword evidence="12" id="KW-1185">Reference proteome</keyword>
<dbReference type="HAMAP" id="MF_01039">
    <property type="entry name" value="PGAM_GpmA"/>
    <property type="match status" value="1"/>
</dbReference>
<accession>A0A3P4B2L8</accession>
<dbReference type="EMBL" id="UWPJ01000020">
    <property type="protein sequence ID" value="VCU70524.1"/>
    <property type="molecule type" value="Genomic_DNA"/>
</dbReference>
<feature type="binding site" evidence="6 8">
    <location>
        <begin position="114"/>
        <end position="115"/>
    </location>
    <ligand>
        <name>substrate</name>
    </ligand>
</feature>
<dbReference type="Proteomes" id="UP000277294">
    <property type="component" value="Unassembled WGS sequence"/>
</dbReference>
<feature type="active site" description="Proton donor/acceptor" evidence="6 7">
    <location>
        <position position="87"/>
    </location>
</feature>
<evidence type="ECO:0000256" key="7">
    <source>
        <dbReference type="PIRSR" id="PIRSR613078-1"/>
    </source>
</evidence>
<dbReference type="FunFam" id="3.40.50.1240:FF:000003">
    <property type="entry name" value="2,3-bisphosphoglycerate-dependent phosphoglycerate mutase"/>
    <property type="match status" value="1"/>
</dbReference>
<dbReference type="InterPro" id="IPR001345">
    <property type="entry name" value="PG/BPGM_mutase_AS"/>
</dbReference>
<evidence type="ECO:0000256" key="9">
    <source>
        <dbReference type="PIRSR" id="PIRSR613078-3"/>
    </source>
</evidence>
<dbReference type="PANTHER" id="PTHR11931">
    <property type="entry name" value="PHOSPHOGLYCERATE MUTASE"/>
    <property type="match status" value="1"/>
</dbReference>
<dbReference type="UniPathway" id="UPA00109">
    <property type="reaction ID" value="UER00186"/>
</dbReference>
<feature type="binding site" evidence="6 8">
    <location>
        <position position="60"/>
    </location>
    <ligand>
        <name>substrate</name>
    </ligand>
</feature>
<feature type="binding site" evidence="6 8">
    <location>
        <begin position="21"/>
        <end position="22"/>
    </location>
    <ligand>
        <name>substrate</name>
    </ligand>
</feature>
<feature type="binding site" evidence="6 8">
    <location>
        <begin position="8"/>
        <end position="15"/>
    </location>
    <ligand>
        <name>substrate</name>
    </ligand>
</feature>
<dbReference type="RefSeq" id="WP_124080041.1">
    <property type="nucleotide sequence ID" value="NZ_UWPJ01000020.1"/>
</dbReference>
<dbReference type="AlphaFoldDB" id="A0A3P4B2L8"/>
<dbReference type="GO" id="GO:0006094">
    <property type="term" value="P:gluconeogenesis"/>
    <property type="evidence" value="ECO:0007669"/>
    <property type="project" value="UniProtKB-UniRule"/>
</dbReference>
<gene>
    <name evidence="6 11" type="primary">gpmA</name>
    <name evidence="11" type="ORF">PIGHUM_02596</name>
</gene>
<evidence type="ECO:0000256" key="2">
    <source>
        <dbReference type="ARBA" id="ARBA00006717"/>
    </source>
</evidence>
<organism evidence="11 12">
    <name type="scientific">Pigmentiphaga humi</name>
    <dbReference type="NCBI Taxonomy" id="2478468"/>
    <lineage>
        <taxon>Bacteria</taxon>
        <taxon>Pseudomonadati</taxon>
        <taxon>Pseudomonadota</taxon>
        <taxon>Betaproteobacteria</taxon>
        <taxon>Burkholderiales</taxon>
        <taxon>Alcaligenaceae</taxon>
        <taxon>Pigmentiphaga</taxon>
    </lineage>
</organism>
<dbReference type="SMART" id="SM00855">
    <property type="entry name" value="PGAM"/>
    <property type="match status" value="1"/>
</dbReference>
<evidence type="ECO:0000256" key="10">
    <source>
        <dbReference type="RuleBase" id="RU004512"/>
    </source>
</evidence>